<dbReference type="Proteomes" id="UP000823775">
    <property type="component" value="Unassembled WGS sequence"/>
</dbReference>
<gene>
    <name evidence="3" type="ORF">HAX54_027462</name>
</gene>
<evidence type="ECO:0000313" key="4">
    <source>
        <dbReference type="Proteomes" id="UP000823775"/>
    </source>
</evidence>
<sequence length="123" mass="14364">MQEVYDTTDNLKEWRQEEVGSGSWYRYKKAIIRGFKKKQFVGYIKKYIKNSMPNLDAEKQEVALKNTEGATKFLLSKFIDLQLFVDESMTNDVGMVFTHYKDGAIDPHFVNLHLDCRTSSVKK</sequence>
<evidence type="ECO:0000256" key="1">
    <source>
        <dbReference type="PROSITE-ProRule" id="PRU01133"/>
    </source>
</evidence>
<feature type="domain" description="TCTP" evidence="2">
    <location>
        <begin position="1"/>
        <end position="121"/>
    </location>
</feature>
<evidence type="ECO:0000313" key="3">
    <source>
        <dbReference type="EMBL" id="MCD7455250.1"/>
    </source>
</evidence>
<dbReference type="PANTHER" id="PTHR11991">
    <property type="entry name" value="TRANSLATIONALLY CONTROLLED TUMOR PROTEIN-RELATED"/>
    <property type="match status" value="1"/>
</dbReference>
<comment type="similarity">
    <text evidence="1">Belongs to the TCTP family.</text>
</comment>
<organism evidence="3 4">
    <name type="scientific">Datura stramonium</name>
    <name type="common">Jimsonweed</name>
    <name type="synonym">Common thornapple</name>
    <dbReference type="NCBI Taxonomy" id="4076"/>
    <lineage>
        <taxon>Eukaryota</taxon>
        <taxon>Viridiplantae</taxon>
        <taxon>Streptophyta</taxon>
        <taxon>Embryophyta</taxon>
        <taxon>Tracheophyta</taxon>
        <taxon>Spermatophyta</taxon>
        <taxon>Magnoliopsida</taxon>
        <taxon>eudicotyledons</taxon>
        <taxon>Gunneridae</taxon>
        <taxon>Pentapetalae</taxon>
        <taxon>asterids</taxon>
        <taxon>lamiids</taxon>
        <taxon>Solanales</taxon>
        <taxon>Solanaceae</taxon>
        <taxon>Solanoideae</taxon>
        <taxon>Datureae</taxon>
        <taxon>Datura</taxon>
    </lineage>
</organism>
<comment type="caution">
    <text evidence="3">The sequence shown here is derived from an EMBL/GenBank/DDBJ whole genome shotgun (WGS) entry which is preliminary data.</text>
</comment>
<dbReference type="InterPro" id="IPR018105">
    <property type="entry name" value="Translational_control_tumour_p"/>
</dbReference>
<dbReference type="EMBL" id="JACEIK010000333">
    <property type="protein sequence ID" value="MCD7455250.1"/>
    <property type="molecule type" value="Genomic_DNA"/>
</dbReference>
<dbReference type="SUPFAM" id="SSF51316">
    <property type="entry name" value="Mss4-like"/>
    <property type="match status" value="1"/>
</dbReference>
<dbReference type="InterPro" id="IPR011323">
    <property type="entry name" value="Mss4/transl-control_tumour"/>
</dbReference>
<proteinExistence type="inferred from homology"/>
<dbReference type="Gene3D" id="2.170.150.10">
    <property type="entry name" value="Metal Binding Protein, Guanine Nucleotide Exchange Factor, Chain A"/>
    <property type="match status" value="1"/>
</dbReference>
<accession>A0ABS8S8T3</accession>
<dbReference type="Pfam" id="PF00838">
    <property type="entry name" value="TCTP"/>
    <property type="match status" value="1"/>
</dbReference>
<name>A0ABS8S8T3_DATST</name>
<dbReference type="PANTHER" id="PTHR11991:SF0">
    <property type="entry name" value="TRANSLATIONALLY-CONTROLLED TUMOR PROTEIN"/>
    <property type="match status" value="1"/>
</dbReference>
<protein>
    <recommendedName>
        <fullName evidence="2">TCTP domain-containing protein</fullName>
    </recommendedName>
</protein>
<evidence type="ECO:0000259" key="2">
    <source>
        <dbReference type="PROSITE" id="PS51797"/>
    </source>
</evidence>
<dbReference type="InterPro" id="IPR034737">
    <property type="entry name" value="TCTP"/>
</dbReference>
<dbReference type="InterPro" id="IPR011057">
    <property type="entry name" value="Mss4-like_sf"/>
</dbReference>
<reference evidence="3 4" key="1">
    <citation type="journal article" date="2021" name="BMC Genomics">
        <title>Datura genome reveals duplications of psychoactive alkaloid biosynthetic genes and high mutation rate following tissue culture.</title>
        <authorList>
            <person name="Rajewski A."/>
            <person name="Carter-House D."/>
            <person name="Stajich J."/>
            <person name="Litt A."/>
        </authorList>
    </citation>
    <scope>NUCLEOTIDE SEQUENCE [LARGE SCALE GENOMIC DNA]</scope>
    <source>
        <strain evidence="3">AR-01</strain>
    </source>
</reference>
<dbReference type="PROSITE" id="PS51797">
    <property type="entry name" value="TCTP_3"/>
    <property type="match status" value="1"/>
</dbReference>
<keyword evidence="4" id="KW-1185">Reference proteome</keyword>